<proteinExistence type="predicted"/>
<reference evidence="2 3" key="1">
    <citation type="submission" date="2024-08" db="EMBL/GenBank/DDBJ databases">
        <authorList>
            <person name="Cucini C."/>
            <person name="Frati F."/>
        </authorList>
    </citation>
    <scope>NUCLEOTIDE SEQUENCE [LARGE SCALE GENOMIC DNA]</scope>
</reference>
<organism evidence="2 3">
    <name type="scientific">Orchesella dallaii</name>
    <dbReference type="NCBI Taxonomy" id="48710"/>
    <lineage>
        <taxon>Eukaryota</taxon>
        <taxon>Metazoa</taxon>
        <taxon>Ecdysozoa</taxon>
        <taxon>Arthropoda</taxon>
        <taxon>Hexapoda</taxon>
        <taxon>Collembola</taxon>
        <taxon>Entomobryomorpha</taxon>
        <taxon>Entomobryoidea</taxon>
        <taxon>Orchesellidae</taxon>
        <taxon>Orchesellinae</taxon>
        <taxon>Orchesella</taxon>
    </lineage>
</organism>
<accession>A0ABP1RQT7</accession>
<comment type="caution">
    <text evidence="2">The sequence shown here is derived from an EMBL/GenBank/DDBJ whole genome shotgun (WGS) entry which is preliminary data.</text>
</comment>
<evidence type="ECO:0000313" key="2">
    <source>
        <dbReference type="EMBL" id="CAL8133447.1"/>
    </source>
</evidence>
<dbReference type="EMBL" id="CAXLJM020000099">
    <property type="protein sequence ID" value="CAL8133447.1"/>
    <property type="molecule type" value="Genomic_DNA"/>
</dbReference>
<dbReference type="Proteomes" id="UP001642540">
    <property type="component" value="Unassembled WGS sequence"/>
</dbReference>
<gene>
    <name evidence="2" type="ORF">ODALV1_LOCUS25071</name>
</gene>
<name>A0ABP1RQT7_9HEXA</name>
<evidence type="ECO:0000313" key="3">
    <source>
        <dbReference type="Proteomes" id="UP001642540"/>
    </source>
</evidence>
<protein>
    <submittedName>
        <fullName evidence="2">Uncharacterized protein</fullName>
    </submittedName>
</protein>
<evidence type="ECO:0000256" key="1">
    <source>
        <dbReference type="SAM" id="MobiDB-lite"/>
    </source>
</evidence>
<sequence length="69" mass="7857">MIYPNKLALKRQQDETEFLQSQETETDDESLISENQENDPLYFEFASNCILNDGSTPIITNVQGNAEES</sequence>
<feature type="region of interest" description="Disordered" evidence="1">
    <location>
        <begin position="12"/>
        <end position="31"/>
    </location>
</feature>
<keyword evidence="3" id="KW-1185">Reference proteome</keyword>